<dbReference type="SUPFAM" id="SSF53474">
    <property type="entry name" value="alpha/beta-Hydrolases"/>
    <property type="match status" value="1"/>
</dbReference>
<evidence type="ECO:0000259" key="2">
    <source>
        <dbReference type="Pfam" id="PF12146"/>
    </source>
</evidence>
<dbReference type="PANTHER" id="PTHR43358:SF4">
    <property type="entry name" value="ALPHA_BETA HYDROLASE FOLD-1 DOMAIN-CONTAINING PROTEIN"/>
    <property type="match status" value="1"/>
</dbReference>
<proteinExistence type="predicted"/>
<dbReference type="Pfam" id="PF12146">
    <property type="entry name" value="Hydrolase_4"/>
    <property type="match status" value="1"/>
</dbReference>
<sequence length="300" mass="32652">MVKRKRYLVIAATAGALGLSAFVWGSAHQAKQLTSAFRRPVPSLADSTLTQAESVTFPSLDGLSLSGWWLPSPDSKTTVILLHGHGSNRRQMIARAKLLHRHGYSVLLYDARGHGESAGDLVSFGFHESNDLLGAMDFARSKGSNKFGLIGASQGGATIALTGDRLKDVNWVVLESVYSDLRTAVDRRCRYHAHLPGWLLGCLMIPFAESKVGASINQISPRAMVEKISAPVFVLSGNRDRHTLTEDTQSLFGAVHSPKTLWLVEGAGHVDLYGFAKERYEERLLAFIASARTPETPATK</sequence>
<reference evidence="3 4" key="1">
    <citation type="submission" date="2017-09" db="EMBL/GenBank/DDBJ databases">
        <title>Complete genome sequence of Verrucomicrobial strain HZ-65, isolated from freshwater.</title>
        <authorList>
            <person name="Choi A."/>
        </authorList>
    </citation>
    <scope>NUCLEOTIDE SEQUENCE [LARGE SCALE GENOMIC DNA]</scope>
    <source>
        <strain evidence="3 4">HZ-65</strain>
    </source>
</reference>
<keyword evidence="1" id="KW-0732">Signal</keyword>
<organism evidence="3 4">
    <name type="scientific">Nibricoccus aquaticus</name>
    <dbReference type="NCBI Taxonomy" id="2576891"/>
    <lineage>
        <taxon>Bacteria</taxon>
        <taxon>Pseudomonadati</taxon>
        <taxon>Verrucomicrobiota</taxon>
        <taxon>Opitutia</taxon>
        <taxon>Opitutales</taxon>
        <taxon>Opitutaceae</taxon>
        <taxon>Nibricoccus</taxon>
    </lineage>
</organism>
<protein>
    <recommendedName>
        <fullName evidence="2">Serine aminopeptidase S33 domain-containing protein</fullName>
    </recommendedName>
</protein>
<gene>
    <name evidence="3" type="ORF">CMV30_13300</name>
</gene>
<dbReference type="KEGG" id="vbh:CMV30_13300"/>
<accession>A0A290Q8M7</accession>
<dbReference type="InterPro" id="IPR052920">
    <property type="entry name" value="DNA-binding_regulatory"/>
</dbReference>
<dbReference type="EMBL" id="CP023344">
    <property type="protein sequence ID" value="ATC64864.1"/>
    <property type="molecule type" value="Genomic_DNA"/>
</dbReference>
<feature type="chain" id="PRO_5012561292" description="Serine aminopeptidase S33 domain-containing protein" evidence="1">
    <location>
        <begin position="26"/>
        <end position="300"/>
    </location>
</feature>
<feature type="domain" description="Serine aminopeptidase S33" evidence="2">
    <location>
        <begin position="75"/>
        <end position="176"/>
    </location>
</feature>
<evidence type="ECO:0000313" key="4">
    <source>
        <dbReference type="Proteomes" id="UP000217265"/>
    </source>
</evidence>
<dbReference type="OrthoDB" id="9776685at2"/>
<evidence type="ECO:0000313" key="3">
    <source>
        <dbReference type="EMBL" id="ATC64864.1"/>
    </source>
</evidence>
<dbReference type="PANTHER" id="PTHR43358">
    <property type="entry name" value="ALPHA/BETA-HYDROLASE"/>
    <property type="match status" value="1"/>
</dbReference>
<name>A0A290Q8M7_9BACT</name>
<keyword evidence="4" id="KW-1185">Reference proteome</keyword>
<dbReference type="Gene3D" id="3.40.50.1820">
    <property type="entry name" value="alpha/beta hydrolase"/>
    <property type="match status" value="1"/>
</dbReference>
<evidence type="ECO:0000256" key="1">
    <source>
        <dbReference type="SAM" id="SignalP"/>
    </source>
</evidence>
<dbReference type="AlphaFoldDB" id="A0A290Q8M7"/>
<feature type="signal peptide" evidence="1">
    <location>
        <begin position="1"/>
        <end position="25"/>
    </location>
</feature>
<dbReference type="Proteomes" id="UP000217265">
    <property type="component" value="Chromosome"/>
</dbReference>
<dbReference type="InterPro" id="IPR029058">
    <property type="entry name" value="AB_hydrolase_fold"/>
</dbReference>
<dbReference type="InterPro" id="IPR022742">
    <property type="entry name" value="Hydrolase_4"/>
</dbReference>